<evidence type="ECO:0000259" key="2">
    <source>
        <dbReference type="Pfam" id="PF12756"/>
    </source>
</evidence>
<dbReference type="AlphaFoldDB" id="A0A9P5K9M0"/>
<sequence length="293" mass="32966">MASEGEEVGVESPSLNQELSNLNIGDPDAQDSELSDESDVSVDAFDPAQCLFCNCHGEDLDENLDHMRKRHGMIIPYPESLIVDLETLVKYLHLVIYEYTECLYCGSIRNTPQAAQQHMTGKGHCKIDVEKENSEFKDFYDFQSNAGSDGARFGDSGHACFVDAEDETRRLPSGKTVSHRKAKKVRDHRDLKSGEEIDNFFLLEEGKRPDSLSDSTAMVVNNGKTKDLVVSEKSNNLFDKQLATMRQGDRLALAHLPLPQQRTLVVKAKKQQEVWNRFENDQAIKLQCKAKAK</sequence>
<feature type="domain" description="ZN622/Rei1/Reh1 zinc finger C2H2-type" evidence="2">
    <location>
        <begin position="49"/>
        <end position="145"/>
    </location>
</feature>
<name>A0A9P5K9M0_COLSI</name>
<dbReference type="GO" id="GO:0030687">
    <property type="term" value="C:preribosome, large subunit precursor"/>
    <property type="evidence" value="ECO:0007669"/>
    <property type="project" value="TreeGrafter"/>
</dbReference>
<accession>A0A9P5K9M0</accession>
<feature type="compositionally biased region" description="Acidic residues" evidence="1">
    <location>
        <begin position="28"/>
        <end position="38"/>
    </location>
</feature>
<protein>
    <submittedName>
        <fullName evidence="3">Core trichothecene cluster (CTC) protein 15</fullName>
    </submittedName>
</protein>
<dbReference type="GO" id="GO:0042273">
    <property type="term" value="P:ribosomal large subunit biogenesis"/>
    <property type="evidence" value="ECO:0007669"/>
    <property type="project" value="TreeGrafter"/>
</dbReference>
<dbReference type="InterPro" id="IPR041661">
    <property type="entry name" value="ZN622/Rei1/Reh1_Znf-C2H2"/>
</dbReference>
<organism evidence="3 4">
    <name type="scientific">Colletotrichum siamense</name>
    <name type="common">Anthracnose fungus</name>
    <dbReference type="NCBI Taxonomy" id="690259"/>
    <lineage>
        <taxon>Eukaryota</taxon>
        <taxon>Fungi</taxon>
        <taxon>Dikarya</taxon>
        <taxon>Ascomycota</taxon>
        <taxon>Pezizomycotina</taxon>
        <taxon>Sordariomycetes</taxon>
        <taxon>Hypocreomycetidae</taxon>
        <taxon>Glomerellales</taxon>
        <taxon>Glomerellaceae</taxon>
        <taxon>Colletotrichum</taxon>
        <taxon>Colletotrichum gloeosporioides species complex</taxon>
    </lineage>
</organism>
<proteinExistence type="predicted"/>
<gene>
    <name evidence="3" type="ORF">CGCSCA2_v000456</name>
</gene>
<evidence type="ECO:0000256" key="1">
    <source>
        <dbReference type="SAM" id="MobiDB-lite"/>
    </source>
</evidence>
<feature type="compositionally biased region" description="Polar residues" evidence="1">
    <location>
        <begin position="13"/>
        <end position="23"/>
    </location>
</feature>
<dbReference type="SUPFAM" id="SSF57667">
    <property type="entry name" value="beta-beta-alpha zinc fingers"/>
    <property type="match status" value="1"/>
</dbReference>
<evidence type="ECO:0000313" key="4">
    <source>
        <dbReference type="Proteomes" id="UP000711996"/>
    </source>
</evidence>
<dbReference type="EMBL" id="QPMT01000001">
    <property type="protein sequence ID" value="KAF4867054.1"/>
    <property type="molecule type" value="Genomic_DNA"/>
</dbReference>
<feature type="region of interest" description="Disordered" evidence="1">
    <location>
        <begin position="1"/>
        <end position="38"/>
    </location>
</feature>
<reference evidence="3" key="1">
    <citation type="submission" date="2019-06" db="EMBL/GenBank/DDBJ databases">
        <authorList>
            <person name="Gan P."/>
            <person name="Shirasu K."/>
        </authorList>
    </citation>
    <scope>NUCLEOTIDE SEQUENCE [LARGE SCALE GENOMIC DNA]</scope>
    <source>
        <strain evidence="3">CAD2</strain>
    </source>
</reference>
<dbReference type="PANTHER" id="PTHR13182">
    <property type="entry name" value="ZINC FINGER PROTEIN 622"/>
    <property type="match status" value="1"/>
</dbReference>
<evidence type="ECO:0000313" key="3">
    <source>
        <dbReference type="EMBL" id="KAF4867054.1"/>
    </source>
</evidence>
<dbReference type="PANTHER" id="PTHR13182:SF8">
    <property type="entry name" value="CYTOPLASMIC 60S SUBUNIT BIOGENESIS FACTOR ZNF622"/>
    <property type="match status" value="1"/>
</dbReference>
<dbReference type="Pfam" id="PF12756">
    <property type="entry name" value="zf-C2H2_2"/>
    <property type="match status" value="1"/>
</dbReference>
<dbReference type="Proteomes" id="UP000711996">
    <property type="component" value="Unassembled WGS sequence"/>
</dbReference>
<dbReference type="InterPro" id="IPR036236">
    <property type="entry name" value="Znf_C2H2_sf"/>
</dbReference>
<comment type="caution">
    <text evidence="3">The sequence shown here is derived from an EMBL/GenBank/DDBJ whole genome shotgun (WGS) entry which is preliminary data.</text>
</comment>
<keyword evidence="4" id="KW-1185">Reference proteome</keyword>
<dbReference type="OrthoDB" id="19329at2759"/>
<dbReference type="InterPro" id="IPR040025">
    <property type="entry name" value="Znf622/Rei1/Reh1"/>
</dbReference>